<keyword evidence="8" id="KW-1185">Reference proteome</keyword>
<feature type="transmembrane region" description="Helical" evidence="6">
    <location>
        <begin position="349"/>
        <end position="368"/>
    </location>
</feature>
<keyword evidence="2 6" id="KW-0812">Transmembrane</keyword>
<dbReference type="InterPro" id="IPR036259">
    <property type="entry name" value="MFS_trans_sf"/>
</dbReference>
<dbReference type="GO" id="GO:0022857">
    <property type="term" value="F:transmembrane transporter activity"/>
    <property type="evidence" value="ECO:0007669"/>
    <property type="project" value="InterPro"/>
</dbReference>
<evidence type="ECO:0000256" key="2">
    <source>
        <dbReference type="ARBA" id="ARBA00022692"/>
    </source>
</evidence>
<feature type="transmembrane region" description="Helical" evidence="6">
    <location>
        <begin position="142"/>
        <end position="164"/>
    </location>
</feature>
<dbReference type="PANTHER" id="PTHR24064">
    <property type="entry name" value="SOLUTE CARRIER FAMILY 22 MEMBER"/>
    <property type="match status" value="1"/>
</dbReference>
<evidence type="ECO:0000313" key="7">
    <source>
        <dbReference type="EMBL" id="CAH1969383.1"/>
    </source>
</evidence>
<protein>
    <recommendedName>
        <fullName evidence="9">Organic cation transporter protein-like</fullName>
    </recommendedName>
</protein>
<keyword evidence="4 6" id="KW-0472">Membrane</keyword>
<evidence type="ECO:0000256" key="3">
    <source>
        <dbReference type="ARBA" id="ARBA00022989"/>
    </source>
</evidence>
<evidence type="ECO:0000256" key="6">
    <source>
        <dbReference type="SAM" id="Phobius"/>
    </source>
</evidence>
<organism evidence="7 8">
    <name type="scientific">Acanthoscelides obtectus</name>
    <name type="common">Bean weevil</name>
    <name type="synonym">Bruchus obtectus</name>
    <dbReference type="NCBI Taxonomy" id="200917"/>
    <lineage>
        <taxon>Eukaryota</taxon>
        <taxon>Metazoa</taxon>
        <taxon>Ecdysozoa</taxon>
        <taxon>Arthropoda</taxon>
        <taxon>Hexapoda</taxon>
        <taxon>Insecta</taxon>
        <taxon>Pterygota</taxon>
        <taxon>Neoptera</taxon>
        <taxon>Endopterygota</taxon>
        <taxon>Coleoptera</taxon>
        <taxon>Polyphaga</taxon>
        <taxon>Cucujiformia</taxon>
        <taxon>Chrysomeloidea</taxon>
        <taxon>Chrysomelidae</taxon>
        <taxon>Bruchinae</taxon>
        <taxon>Bruchini</taxon>
        <taxon>Acanthoscelides</taxon>
    </lineage>
</organism>
<name>A0A9P0K9N6_ACAOB</name>
<gene>
    <name evidence="7" type="ORF">ACAOBT_LOCUS8382</name>
</gene>
<keyword evidence="3 6" id="KW-1133">Transmembrane helix</keyword>
<comment type="caution">
    <text evidence="7">The sequence shown here is derived from an EMBL/GenBank/DDBJ whole genome shotgun (WGS) entry which is preliminary data.</text>
</comment>
<feature type="transmembrane region" description="Helical" evidence="6">
    <location>
        <begin position="380"/>
        <end position="400"/>
    </location>
</feature>
<dbReference type="Gene3D" id="1.20.1250.20">
    <property type="entry name" value="MFS general substrate transporter like domains"/>
    <property type="match status" value="1"/>
</dbReference>
<dbReference type="OrthoDB" id="3936150at2759"/>
<dbReference type="InterPro" id="IPR005828">
    <property type="entry name" value="MFS_sugar_transport-like"/>
</dbReference>
<dbReference type="SUPFAM" id="SSF103473">
    <property type="entry name" value="MFS general substrate transporter"/>
    <property type="match status" value="1"/>
</dbReference>
<feature type="transmembrane region" description="Helical" evidence="6">
    <location>
        <begin position="320"/>
        <end position="342"/>
    </location>
</feature>
<feature type="transmembrane region" description="Helical" evidence="6">
    <location>
        <begin position="293"/>
        <end position="314"/>
    </location>
</feature>
<dbReference type="Proteomes" id="UP001152888">
    <property type="component" value="Unassembled WGS sequence"/>
</dbReference>
<feature type="transmembrane region" description="Helical" evidence="6">
    <location>
        <begin position="176"/>
        <end position="198"/>
    </location>
</feature>
<evidence type="ECO:0000256" key="5">
    <source>
        <dbReference type="SAM" id="MobiDB-lite"/>
    </source>
</evidence>
<accession>A0A9P0K9N6</accession>
<feature type="transmembrane region" description="Helical" evidence="6">
    <location>
        <begin position="440"/>
        <end position="460"/>
    </location>
</feature>
<evidence type="ECO:0000256" key="4">
    <source>
        <dbReference type="ARBA" id="ARBA00023136"/>
    </source>
</evidence>
<evidence type="ECO:0000313" key="8">
    <source>
        <dbReference type="Proteomes" id="UP001152888"/>
    </source>
</evidence>
<dbReference type="AlphaFoldDB" id="A0A9P0K9N6"/>
<proteinExistence type="predicted"/>
<comment type="subcellular location">
    <subcellularLocation>
        <location evidence="1">Membrane</location>
        <topology evidence="1">Multi-pass membrane protein</topology>
    </subcellularLocation>
</comment>
<evidence type="ECO:0000256" key="1">
    <source>
        <dbReference type="ARBA" id="ARBA00004141"/>
    </source>
</evidence>
<evidence type="ECO:0008006" key="9">
    <source>
        <dbReference type="Google" id="ProtNLM"/>
    </source>
</evidence>
<feature type="compositionally biased region" description="Basic and acidic residues" evidence="5">
    <location>
        <begin position="477"/>
        <end position="495"/>
    </location>
</feature>
<dbReference type="EMBL" id="CAKOFQ010006764">
    <property type="protein sequence ID" value="CAH1969383.1"/>
    <property type="molecule type" value="Genomic_DNA"/>
</dbReference>
<feature type="transmembrane region" description="Helical" evidence="6">
    <location>
        <begin position="204"/>
        <end position="222"/>
    </location>
</feature>
<feature type="transmembrane region" description="Helical" evidence="6">
    <location>
        <begin position="412"/>
        <end position="434"/>
    </location>
</feature>
<feature type="transmembrane region" description="Helical" evidence="6">
    <location>
        <begin position="32"/>
        <end position="52"/>
    </location>
</feature>
<reference evidence="7" key="1">
    <citation type="submission" date="2022-03" db="EMBL/GenBank/DDBJ databases">
        <authorList>
            <person name="Sayadi A."/>
        </authorList>
    </citation>
    <scope>NUCLEOTIDE SEQUENCE</scope>
</reference>
<dbReference type="Pfam" id="PF00083">
    <property type="entry name" value="Sugar_tr"/>
    <property type="match status" value="1"/>
</dbReference>
<dbReference type="GO" id="GO:0016020">
    <property type="term" value="C:membrane"/>
    <property type="evidence" value="ECO:0007669"/>
    <property type="project" value="UniProtKB-SubCell"/>
</dbReference>
<feature type="region of interest" description="Disordered" evidence="5">
    <location>
        <begin position="467"/>
        <end position="495"/>
    </location>
</feature>
<sequence length="495" mass="55004">MSSSSSNSDKEEQDLLTTAIGNFGRWQLKISLLMALLKFPIAWFTLSIVFLAPPTNFWCKQLPQYAYMDDETWKNYSIPSNSTPKQEGLNSGYCLMNDLTGNEMTVPCQNGFSYNKSVFVKTIISEWNLVCGRQRLIDLSQISLMIGILTAISNGGTIVTSFVMCMEIVGGKWRTIVPILYQIPFGFGNSIMAGVAYFLRDWRYFHFTLSVLACIYIVYIWCIPESPRWLIAAGRKEEAITILRRAASVNRIDPRIIETSMIEISNSTKSNKEATNSSLAALFSTPKLRKRSIILYTNWGLTGITFYAFSQYIGHVSTNIFLTVSTGGLIAFPGTILCIYLISRYGRKYTISTSYFILAGCCLGILFIPKGKFPYDWPRVGLAALGIVGKSVSVPALYLFTGELYPTILRNAGVGVSVMFSRLGSMIAPLIISLEELSPFLPLLVLAIASIAEAILVLPLPETKGAKLPETIDDLDDPKSEVEEKKGEYRSVSKD</sequence>